<dbReference type="PANTHER" id="PTHR30386">
    <property type="entry name" value="MEMBRANE FUSION SUBUNIT OF EMRAB-TOLC MULTIDRUG EFFLUX PUMP"/>
    <property type="match status" value="1"/>
</dbReference>
<evidence type="ECO:0000313" key="7">
    <source>
        <dbReference type="Proteomes" id="UP001205906"/>
    </source>
</evidence>
<feature type="transmembrane region" description="Helical" evidence="2">
    <location>
        <begin position="7"/>
        <end position="27"/>
    </location>
</feature>
<dbReference type="PANTHER" id="PTHR30386:SF24">
    <property type="entry name" value="MULTIDRUG RESISTANCE EFFLUX PUMP"/>
    <property type="match status" value="1"/>
</dbReference>
<proteinExistence type="predicted"/>
<name>A0ABT1C2X0_9HYPH</name>
<dbReference type="InterPro" id="IPR050739">
    <property type="entry name" value="MFP"/>
</dbReference>
<dbReference type="Gene3D" id="1.10.287.470">
    <property type="entry name" value="Helix hairpin bin"/>
    <property type="match status" value="2"/>
</dbReference>
<evidence type="ECO:0000259" key="4">
    <source>
        <dbReference type="Pfam" id="PF25917"/>
    </source>
</evidence>
<keyword evidence="7" id="KW-1185">Reference proteome</keyword>
<sequence>MSRSSRFATIVALVLGFAGVLIALYAWRLPPFTSSVEMTDNAYVRGQVTVMAPQLAGTVAEVRVQDYETVKAGQLLVRLDDRIFIQKLAQARATLAGQKAALANSDQAKTSNEAKIRSSEAAITSAQAALTQAEAGWKRVEPLLVRGVITQSDADQAQATLQQARAAVQQAEAAREVAREDLRSTIVARGSLEAAVSGAEAAVHLAEIDVENTRIVAPRDGRLGEVAARPGQYVAIGTQLLTLVPDRIWVVANFKETQLAGMRPGQPVTFTVDALRHARLSGHIERFSPATGSEFSVIRPDNATGNFTKVAQRVPVRISIDPGQELAARLAPGMSVVASIDTNADAGTPVAEN</sequence>
<keyword evidence="2" id="KW-0812">Transmembrane</keyword>
<dbReference type="RefSeq" id="WP_252816636.1">
    <property type="nucleotide sequence ID" value="NZ_JAMXQS010000002.1"/>
</dbReference>
<evidence type="ECO:0000259" key="3">
    <source>
        <dbReference type="Pfam" id="PF25876"/>
    </source>
</evidence>
<dbReference type="InterPro" id="IPR058792">
    <property type="entry name" value="Beta-barrel_RND_2"/>
</dbReference>
<dbReference type="Pfam" id="PF25876">
    <property type="entry name" value="HH_MFP_RND"/>
    <property type="match status" value="1"/>
</dbReference>
<organism evidence="6 7">
    <name type="scientific">Mesorhizobium liriopis</name>
    <dbReference type="NCBI Taxonomy" id="2953882"/>
    <lineage>
        <taxon>Bacteria</taxon>
        <taxon>Pseudomonadati</taxon>
        <taxon>Pseudomonadota</taxon>
        <taxon>Alphaproteobacteria</taxon>
        <taxon>Hyphomicrobiales</taxon>
        <taxon>Phyllobacteriaceae</taxon>
        <taxon>Mesorhizobium</taxon>
    </lineage>
</organism>
<evidence type="ECO:0000313" key="6">
    <source>
        <dbReference type="EMBL" id="MCO6049165.1"/>
    </source>
</evidence>
<keyword evidence="2" id="KW-0472">Membrane</keyword>
<feature type="domain" description="Multidrug resistance protein MdtA-like barrel-sandwich hybrid" evidence="4">
    <location>
        <begin position="51"/>
        <end position="241"/>
    </location>
</feature>
<evidence type="ECO:0000256" key="2">
    <source>
        <dbReference type="SAM" id="Phobius"/>
    </source>
</evidence>
<dbReference type="Gene3D" id="2.40.50.100">
    <property type="match status" value="1"/>
</dbReference>
<keyword evidence="2" id="KW-1133">Transmembrane helix</keyword>
<dbReference type="InterPro" id="IPR058625">
    <property type="entry name" value="MdtA-like_BSH"/>
</dbReference>
<reference evidence="6 7" key="1">
    <citation type="submission" date="2022-06" db="EMBL/GenBank/DDBJ databases">
        <title>Mesorhizobium sp. strain RP14 Genome sequencing and assembly.</title>
        <authorList>
            <person name="Kim I."/>
        </authorList>
    </citation>
    <scope>NUCLEOTIDE SEQUENCE [LARGE SCALE GENOMIC DNA]</scope>
    <source>
        <strain evidence="7">RP14(2022)</strain>
    </source>
</reference>
<feature type="coiled-coil region" evidence="1">
    <location>
        <begin position="154"/>
        <end position="181"/>
    </location>
</feature>
<accession>A0ABT1C2X0</accession>
<dbReference type="PRINTS" id="PR01490">
    <property type="entry name" value="RTXTOXIND"/>
</dbReference>
<gene>
    <name evidence="6" type="ORF">NGM99_05100</name>
</gene>
<feature type="domain" description="CusB-like beta-barrel" evidence="5">
    <location>
        <begin position="248"/>
        <end position="290"/>
    </location>
</feature>
<dbReference type="InterPro" id="IPR058624">
    <property type="entry name" value="MdtA-like_HH"/>
</dbReference>
<protein>
    <submittedName>
        <fullName evidence="6">HlyD family secretion protein</fullName>
    </submittedName>
</protein>
<dbReference type="Proteomes" id="UP001205906">
    <property type="component" value="Unassembled WGS sequence"/>
</dbReference>
<evidence type="ECO:0000259" key="5">
    <source>
        <dbReference type="Pfam" id="PF25954"/>
    </source>
</evidence>
<dbReference type="EMBL" id="JAMXQS010000002">
    <property type="protein sequence ID" value="MCO6049165.1"/>
    <property type="molecule type" value="Genomic_DNA"/>
</dbReference>
<feature type="domain" description="Multidrug resistance protein MdtA-like alpha-helical hairpin" evidence="3">
    <location>
        <begin position="118"/>
        <end position="183"/>
    </location>
</feature>
<dbReference type="SUPFAM" id="SSF111369">
    <property type="entry name" value="HlyD-like secretion proteins"/>
    <property type="match status" value="3"/>
</dbReference>
<evidence type="ECO:0000256" key="1">
    <source>
        <dbReference type="SAM" id="Coils"/>
    </source>
</evidence>
<dbReference type="Pfam" id="PF25954">
    <property type="entry name" value="Beta-barrel_RND_2"/>
    <property type="match status" value="1"/>
</dbReference>
<dbReference type="Gene3D" id="2.40.30.170">
    <property type="match status" value="1"/>
</dbReference>
<keyword evidence="1" id="KW-0175">Coiled coil</keyword>
<dbReference type="Pfam" id="PF25917">
    <property type="entry name" value="BSH_RND"/>
    <property type="match status" value="1"/>
</dbReference>
<comment type="caution">
    <text evidence="6">The sequence shown here is derived from an EMBL/GenBank/DDBJ whole genome shotgun (WGS) entry which is preliminary data.</text>
</comment>